<dbReference type="STRING" id="573370.DMR_06430"/>
<dbReference type="HOGENOM" id="CLU_378888_0_0_7"/>
<feature type="transmembrane region" description="Helical" evidence="1">
    <location>
        <begin position="216"/>
        <end position="234"/>
    </location>
</feature>
<reference evidence="2 3" key="1">
    <citation type="journal article" date="2009" name="Genome Res.">
        <title>Whole genome sequence of Desulfovibrio magneticus strain RS-1 revealed common gene clusters in magnetotactic bacteria.</title>
        <authorList>
            <person name="Nakazawa H."/>
            <person name="Arakaki A."/>
            <person name="Narita-Yamada S."/>
            <person name="Yashiro I."/>
            <person name="Jinno K."/>
            <person name="Aoki N."/>
            <person name="Tsuruyama A."/>
            <person name="Okamura Y."/>
            <person name="Tanikawa S."/>
            <person name="Fujita N."/>
            <person name="Takeyama H."/>
            <person name="Matsunaga T."/>
        </authorList>
    </citation>
    <scope>NUCLEOTIDE SEQUENCE [LARGE SCALE GENOMIC DNA]</scope>
    <source>
        <strain evidence="3">ATCC 700980 / DSM 13731 / RS-1</strain>
    </source>
</reference>
<protein>
    <submittedName>
        <fullName evidence="2">Hypothetical membrane protein</fullName>
    </submittedName>
</protein>
<feature type="transmembrane region" description="Helical" evidence="1">
    <location>
        <begin position="300"/>
        <end position="324"/>
    </location>
</feature>
<keyword evidence="1" id="KW-0472">Membrane</keyword>
<feature type="transmembrane region" description="Helical" evidence="1">
    <location>
        <begin position="175"/>
        <end position="204"/>
    </location>
</feature>
<proteinExistence type="predicted"/>
<sequence length="731" mass="76464">MAGSRQAMNNAMRPPGRFLAGLALCALAVLAFWDVPRSGPTASDDLTYERAVLDGRIGVFSAELAAGSGRFHHYLHVGLTSLAYRMDSPALRRSVALAGFLGVIIALAALAARLSRRPELGLLVATLALGLYQDNWHHNILTAYPLVFDSGMLCLLLAGYALARRAETGRTGWLVVANLALFLAFCHFEAFVAYVPILAGLVWLTARGGARERLRAMLPAFAVLPAYAAVYLGYRLAHPSQYAGNALDLTSPAAILKTAWAYSRPALPLGGFAFNLEYVNRFPQFAKAYVLSFGQYLSELAANLSLLAPAWVALGLLAGGLTYHCLDRAVRARVPWLTWLLCAFAVVCPNALIALSPKYQEPAASGLAWYVTTTFSFYAVAVLLALGGLALAGRLPAGPRRVLAAGLGLVVGLAALVNASVNASVRDSKIAAGARWRVAALACQSRLIAGLPEGARLVAPDLFTAVNTELVGPDYWPAYFRAHAGRGLTVASGLGGADPEQTPVYVLRRLSGLLDRDTALVLARVTGLGPAPADPYAAAPDAPALLAGQAVVAMDAANRFYDLVFRDASGWRIAPLTVGGGPFSRTDIKGDGLLPASMARLAAHSLATGEAAPVVLRFGPGFSAPERSVTGDVVWAGDTAELALVNNTSAVFRVTLAATAAAPAPVTVALGGALMPDGATIECSALVTPLSLSLTLPPGRHVLILRALPPTGAKKRLGLIDARCVPQAPAP</sequence>
<dbReference type="EMBL" id="AP010904">
    <property type="protein sequence ID" value="BAH74134.1"/>
    <property type="molecule type" value="Genomic_DNA"/>
</dbReference>
<organism evidence="2 3">
    <name type="scientific">Solidesulfovibrio magneticus (strain ATCC 700980 / DSM 13731 / RS-1)</name>
    <name type="common">Desulfovibrio magneticus</name>
    <dbReference type="NCBI Taxonomy" id="573370"/>
    <lineage>
        <taxon>Bacteria</taxon>
        <taxon>Pseudomonadati</taxon>
        <taxon>Thermodesulfobacteriota</taxon>
        <taxon>Desulfovibrionia</taxon>
        <taxon>Desulfovibrionales</taxon>
        <taxon>Desulfovibrionaceae</taxon>
        <taxon>Solidesulfovibrio</taxon>
    </lineage>
</organism>
<dbReference type="KEGG" id="dma:DMR_06430"/>
<name>C4XIX0_SOLM1</name>
<feature type="transmembrane region" description="Helical" evidence="1">
    <location>
        <begin position="336"/>
        <end position="355"/>
    </location>
</feature>
<feature type="transmembrane region" description="Helical" evidence="1">
    <location>
        <begin position="402"/>
        <end position="421"/>
    </location>
</feature>
<feature type="transmembrane region" description="Helical" evidence="1">
    <location>
        <begin position="141"/>
        <end position="163"/>
    </location>
</feature>
<accession>C4XIX0</accession>
<feature type="transmembrane region" description="Helical" evidence="1">
    <location>
        <begin position="94"/>
        <end position="112"/>
    </location>
</feature>
<keyword evidence="1" id="KW-0812">Transmembrane</keyword>
<feature type="transmembrane region" description="Helical" evidence="1">
    <location>
        <begin position="367"/>
        <end position="390"/>
    </location>
</feature>
<dbReference type="AlphaFoldDB" id="C4XIX0"/>
<keyword evidence="1" id="KW-1133">Transmembrane helix</keyword>
<gene>
    <name evidence="2" type="ordered locus">DMR_06430</name>
</gene>
<dbReference type="Proteomes" id="UP000009071">
    <property type="component" value="Chromosome"/>
</dbReference>
<evidence type="ECO:0000313" key="2">
    <source>
        <dbReference type="EMBL" id="BAH74134.1"/>
    </source>
</evidence>
<dbReference type="eggNOG" id="ENOG502ZEU7">
    <property type="taxonomic scope" value="Bacteria"/>
</dbReference>
<keyword evidence="3" id="KW-1185">Reference proteome</keyword>
<evidence type="ECO:0000313" key="3">
    <source>
        <dbReference type="Proteomes" id="UP000009071"/>
    </source>
</evidence>
<evidence type="ECO:0000256" key="1">
    <source>
        <dbReference type="SAM" id="Phobius"/>
    </source>
</evidence>